<dbReference type="PIRSF" id="PIRSF000148">
    <property type="entry name" value="ASA_dh"/>
    <property type="match status" value="1"/>
</dbReference>
<gene>
    <name evidence="3" type="ORF">E1H14_03985</name>
</gene>
<dbReference type="SMART" id="SM00859">
    <property type="entry name" value="Semialdhyde_dh"/>
    <property type="match status" value="1"/>
</dbReference>
<feature type="domain" description="Semialdehyde dehydrogenase NAD-binding" evidence="2">
    <location>
        <begin position="4"/>
        <end position="116"/>
    </location>
</feature>
<dbReference type="Proteomes" id="UP000325302">
    <property type="component" value="Unassembled WGS sequence"/>
</dbReference>
<dbReference type="Gene3D" id="3.30.360.10">
    <property type="entry name" value="Dihydrodipicolinate Reductase, domain 2"/>
    <property type="match status" value="1"/>
</dbReference>
<keyword evidence="4" id="KW-1185">Reference proteome</keyword>
<dbReference type="SUPFAM" id="SSF55347">
    <property type="entry name" value="Glyceraldehyde-3-phosphate dehydrogenase-like, C-terminal domain"/>
    <property type="match status" value="1"/>
</dbReference>
<dbReference type="CDD" id="cd17894">
    <property type="entry name" value="ASADH_USG1_N"/>
    <property type="match status" value="1"/>
</dbReference>
<dbReference type="PANTHER" id="PTHR46278">
    <property type="entry name" value="DEHYDROGENASE, PUTATIVE-RELATED"/>
    <property type="match status" value="1"/>
</dbReference>
<dbReference type="InterPro" id="IPR012280">
    <property type="entry name" value="Semialdhyde_DH_dimer_dom"/>
</dbReference>
<dbReference type="GO" id="GO:0051287">
    <property type="term" value="F:NAD binding"/>
    <property type="evidence" value="ECO:0007669"/>
    <property type="project" value="InterPro"/>
</dbReference>
<evidence type="ECO:0000313" key="3">
    <source>
        <dbReference type="EMBL" id="KAA0875853.1"/>
    </source>
</evidence>
<dbReference type="PANTHER" id="PTHR46278:SF2">
    <property type="entry name" value="ASPARTATE-SEMIALDEHYDE DEHYDROGENASE"/>
    <property type="match status" value="1"/>
</dbReference>
<organism evidence="3 4">
    <name type="scientific">Nitrincola tapanii</name>
    <dbReference type="NCBI Taxonomy" id="1708751"/>
    <lineage>
        <taxon>Bacteria</taxon>
        <taxon>Pseudomonadati</taxon>
        <taxon>Pseudomonadota</taxon>
        <taxon>Gammaproteobacteria</taxon>
        <taxon>Oceanospirillales</taxon>
        <taxon>Oceanospirillaceae</taxon>
        <taxon>Nitrincola</taxon>
    </lineage>
</organism>
<dbReference type="Gene3D" id="3.40.50.720">
    <property type="entry name" value="NAD(P)-binding Rossmann-like Domain"/>
    <property type="match status" value="1"/>
</dbReference>
<dbReference type="GO" id="GO:0016620">
    <property type="term" value="F:oxidoreductase activity, acting on the aldehyde or oxo group of donors, NAD or NADP as acceptor"/>
    <property type="evidence" value="ECO:0007669"/>
    <property type="project" value="InterPro"/>
</dbReference>
<comment type="caution">
    <text evidence="3">The sequence shown here is derived from an EMBL/GenBank/DDBJ whole genome shotgun (WGS) entry which is preliminary data.</text>
</comment>
<dbReference type="RefSeq" id="WP_149390157.1">
    <property type="nucleotide sequence ID" value="NZ_SMRS01000002.1"/>
</dbReference>
<evidence type="ECO:0000259" key="2">
    <source>
        <dbReference type="SMART" id="SM00859"/>
    </source>
</evidence>
<protein>
    <recommendedName>
        <fullName evidence="2">Semialdehyde dehydrogenase NAD-binding domain-containing protein</fullName>
    </recommendedName>
</protein>
<dbReference type="CDD" id="cd18129">
    <property type="entry name" value="ASADH_C_USG1_like"/>
    <property type="match status" value="1"/>
</dbReference>
<evidence type="ECO:0000313" key="4">
    <source>
        <dbReference type="Proteomes" id="UP000325302"/>
    </source>
</evidence>
<dbReference type="SUPFAM" id="SSF51735">
    <property type="entry name" value="NAD(P)-binding Rossmann-fold domains"/>
    <property type="match status" value="1"/>
</dbReference>
<sequence>MSMCVALLGASSLIGEHLLEQLELRDFPVTELRLADHDTDTERGVMFKGHATRVKPLAAMQWQGVDLVFNCTGSALSAELKELLQAQGSWLIEVAASVAGALPLVPEVNSQALSAAQRHLQVPPAAAILVAMALKPLHQRYTLLRLNLTSLASVAEVGRQGIEALAGETARLLNGRDAEAEFFQHQMAFNLLPVTSALDAQGQSQDEKEIATSVQTLLEDEQLEVVVSALRVPLFYGQTVVIHAECQQPMDLVEAQALLKNVPGVSLRQDELVSPVGSCAGEDQVLMTRLRLEPENPSGFALVVMADNLRKGSALNAVQLAELILASA</sequence>
<dbReference type="OrthoDB" id="9805684at2"/>
<dbReference type="Pfam" id="PF01118">
    <property type="entry name" value="Semialdhyde_dh"/>
    <property type="match status" value="1"/>
</dbReference>
<comment type="similarity">
    <text evidence="1">Belongs to the aspartate-semialdehyde dehydrogenase family.</text>
</comment>
<reference evidence="3 4" key="1">
    <citation type="submission" date="2019-03" db="EMBL/GenBank/DDBJ databases">
        <title>Nitrincola sp. nov. isolated from an Indian soda lake.</title>
        <authorList>
            <person name="Joshi A."/>
            <person name="Thite S.V."/>
            <person name="Joseph N."/>
            <person name="Dhotre D."/>
            <person name="Moorthy M."/>
            <person name="Shouche Y.S."/>
        </authorList>
    </citation>
    <scope>NUCLEOTIDE SEQUENCE [LARGE SCALE GENOMIC DNA]</scope>
    <source>
        <strain evidence="3 4">MEB193</strain>
    </source>
</reference>
<name>A0A5A9W5N3_9GAMM</name>
<dbReference type="GO" id="GO:0008652">
    <property type="term" value="P:amino acid biosynthetic process"/>
    <property type="evidence" value="ECO:0007669"/>
    <property type="project" value="InterPro"/>
</dbReference>
<dbReference type="GO" id="GO:0046983">
    <property type="term" value="F:protein dimerization activity"/>
    <property type="evidence" value="ECO:0007669"/>
    <property type="project" value="InterPro"/>
</dbReference>
<dbReference type="EMBL" id="SMRS01000002">
    <property type="protein sequence ID" value="KAA0875853.1"/>
    <property type="molecule type" value="Genomic_DNA"/>
</dbReference>
<evidence type="ECO:0000256" key="1">
    <source>
        <dbReference type="ARBA" id="ARBA00010584"/>
    </source>
</evidence>
<dbReference type="InterPro" id="IPR000534">
    <property type="entry name" value="Semialdehyde_DH_NAD-bd"/>
</dbReference>
<dbReference type="InterPro" id="IPR036291">
    <property type="entry name" value="NAD(P)-bd_dom_sf"/>
</dbReference>
<dbReference type="Pfam" id="PF02774">
    <property type="entry name" value="Semialdhyde_dhC"/>
    <property type="match status" value="1"/>
</dbReference>
<accession>A0A5A9W5N3</accession>
<proteinExistence type="inferred from homology"/>
<dbReference type="AlphaFoldDB" id="A0A5A9W5N3"/>